<dbReference type="InterPro" id="IPR011050">
    <property type="entry name" value="Pectin_lyase_fold/virulence"/>
</dbReference>
<gene>
    <name evidence="2" type="ORF">BLX24_26420</name>
</gene>
<comment type="caution">
    <text evidence="2">The sequence shown here is derived from an EMBL/GenBank/DDBJ whole genome shotgun (WGS) entry which is preliminary data.</text>
</comment>
<dbReference type="Proteomes" id="UP000181790">
    <property type="component" value="Unassembled WGS sequence"/>
</dbReference>
<dbReference type="Pfam" id="PF13229">
    <property type="entry name" value="Beta_helix"/>
    <property type="match status" value="1"/>
</dbReference>
<dbReference type="InterPro" id="IPR012334">
    <property type="entry name" value="Pectin_lyas_fold"/>
</dbReference>
<name>A0A1S2VCG4_9BACT</name>
<organism evidence="2 3">
    <name type="scientific">Arsenicibacter rosenii</name>
    <dbReference type="NCBI Taxonomy" id="1750698"/>
    <lineage>
        <taxon>Bacteria</taxon>
        <taxon>Pseudomonadati</taxon>
        <taxon>Bacteroidota</taxon>
        <taxon>Cytophagia</taxon>
        <taxon>Cytophagales</taxon>
        <taxon>Spirosomataceae</taxon>
        <taxon>Arsenicibacter</taxon>
    </lineage>
</organism>
<proteinExistence type="predicted"/>
<protein>
    <recommendedName>
        <fullName evidence="1">Right handed beta helix domain-containing protein</fullName>
    </recommendedName>
</protein>
<keyword evidence="3" id="KW-1185">Reference proteome</keyword>
<evidence type="ECO:0000313" key="2">
    <source>
        <dbReference type="EMBL" id="OIN56110.1"/>
    </source>
</evidence>
<dbReference type="InterPro" id="IPR006626">
    <property type="entry name" value="PbH1"/>
</dbReference>
<dbReference type="SMART" id="SM00710">
    <property type="entry name" value="PbH1"/>
    <property type="match status" value="6"/>
</dbReference>
<dbReference type="OrthoDB" id="9808066at2"/>
<dbReference type="PANTHER" id="PTHR36453">
    <property type="entry name" value="SECRETED PROTEIN-RELATED"/>
    <property type="match status" value="1"/>
</dbReference>
<dbReference type="Gene3D" id="2.160.20.10">
    <property type="entry name" value="Single-stranded right-handed beta-helix, Pectin lyase-like"/>
    <property type="match status" value="2"/>
</dbReference>
<dbReference type="EMBL" id="MORL01000028">
    <property type="protein sequence ID" value="OIN56110.1"/>
    <property type="molecule type" value="Genomic_DNA"/>
</dbReference>
<reference evidence="2 3" key="1">
    <citation type="submission" date="2016-10" db="EMBL/GenBank/DDBJ databases">
        <title>Arsenicibacter rosenii gen. nov., sp. nov., an efficient arsenic-methylating bacterium isolated from an arsenic-contaminated paddy soil.</title>
        <authorList>
            <person name="Huang K."/>
        </authorList>
    </citation>
    <scope>NUCLEOTIDE SEQUENCE [LARGE SCALE GENOMIC DNA]</scope>
    <source>
        <strain evidence="2 3">SM-1</strain>
    </source>
</reference>
<evidence type="ECO:0000313" key="3">
    <source>
        <dbReference type="Proteomes" id="UP000181790"/>
    </source>
</evidence>
<sequence>MNYLTRCGLLLALFILPGALSALNIYVAPNGNDNNTGTQQRPLYSLTAARDKIRALKKQGKLNEPVFVLIQGGEYYMPEPLELTDEDSGTPEAPITYKAATNTTPVFYGGRRITGFRAVNKSLWVAQLPQTGKPWRFEQLFVNGRWASRAKSPDEGFYKVNGNQETIIDKGTAPAAIRATQKTRLNLANVSDPLPAVSDSSAIIVMHHKWDFTRRHLLNATLSRDTTAFVETIGRGYYPWNKLDAQTLAYFENYRTALDSPGEWFLEKNGLLYYMPKAGETIANTRIIAPTLEQLVVVKGSGMGSKQVHDLSFRNLTFAVSGYTMPDGGNEPQQAAATIPAAVMIDFADRILFTNCEIRSTALYAMWLKRGATNCRIEQCYLHDLGGGGIKIGEKEVQKDTTELTRHITVDNSIITRGGLLFPTAVGVLIFHSPDNVITHNEISDLKYTGISVGWIWGYANSTAKRNTISFNHIHHLGWGELSDMGGIYTLGASEGTVVSHNLVHDIWAYTYGGWGLYTDEGSTGVVMEKNLVYACKSNGFHQHYGKENIIRNNIFALNHNSQLAVTRTEPHLSFRFTNNIVYFNSATLTNPNWVKINLEADRNCYWNPDTKSVAVGNLSLADWQKKGQDQHSVIEDPLFVNPLAYDFRFRSQATAKKIGFTPFDYTKAGVYGSAAWKKKAVLPPVRIRRYEEATKHTL</sequence>
<dbReference type="PANTHER" id="PTHR36453:SF1">
    <property type="entry name" value="RIGHT HANDED BETA HELIX DOMAIN-CONTAINING PROTEIN"/>
    <property type="match status" value="1"/>
</dbReference>
<dbReference type="RefSeq" id="WP_071506242.1">
    <property type="nucleotide sequence ID" value="NZ_MORL01000028.1"/>
</dbReference>
<dbReference type="AlphaFoldDB" id="A0A1S2VCG4"/>
<feature type="domain" description="Right handed beta helix" evidence="1">
    <location>
        <begin position="406"/>
        <end position="576"/>
    </location>
</feature>
<accession>A0A1S2VCG4</accession>
<evidence type="ECO:0000259" key="1">
    <source>
        <dbReference type="Pfam" id="PF13229"/>
    </source>
</evidence>
<dbReference type="InterPro" id="IPR039448">
    <property type="entry name" value="Beta_helix"/>
</dbReference>
<dbReference type="SUPFAM" id="SSF51126">
    <property type="entry name" value="Pectin lyase-like"/>
    <property type="match status" value="1"/>
</dbReference>